<keyword evidence="5" id="KW-0732">Signal</keyword>
<organism evidence="6 7">
    <name type="scientific">Prymnesium parvum</name>
    <name type="common">Toxic golden alga</name>
    <dbReference type="NCBI Taxonomy" id="97485"/>
    <lineage>
        <taxon>Eukaryota</taxon>
        <taxon>Haptista</taxon>
        <taxon>Haptophyta</taxon>
        <taxon>Prymnesiophyceae</taxon>
        <taxon>Prymnesiales</taxon>
        <taxon>Prymnesiaceae</taxon>
        <taxon>Prymnesium</taxon>
    </lineage>
</organism>
<keyword evidence="2 4" id="KW-0378">Hydrolase</keyword>
<accession>A0AB34IGN0</accession>
<dbReference type="PANTHER" id="PTHR22925">
    <property type="entry name" value="GLYCOSYL HYDROLASE 43 FAMILY MEMBER"/>
    <property type="match status" value="1"/>
</dbReference>
<comment type="similarity">
    <text evidence="1 4">Belongs to the glycosyl hydrolase 43 family.</text>
</comment>
<evidence type="ECO:0000256" key="5">
    <source>
        <dbReference type="SAM" id="SignalP"/>
    </source>
</evidence>
<evidence type="ECO:0000256" key="1">
    <source>
        <dbReference type="ARBA" id="ARBA00009865"/>
    </source>
</evidence>
<dbReference type="InterPro" id="IPR023296">
    <property type="entry name" value="Glyco_hydro_beta-prop_sf"/>
</dbReference>
<proteinExistence type="inferred from homology"/>
<gene>
    <name evidence="6" type="ORF">AB1Y20_016398</name>
</gene>
<dbReference type="Pfam" id="PF04616">
    <property type="entry name" value="Glyco_hydro_43"/>
    <property type="match status" value="1"/>
</dbReference>
<evidence type="ECO:0000256" key="3">
    <source>
        <dbReference type="ARBA" id="ARBA00023295"/>
    </source>
</evidence>
<evidence type="ECO:0000313" key="7">
    <source>
        <dbReference type="Proteomes" id="UP001515480"/>
    </source>
</evidence>
<dbReference type="Gene3D" id="2.115.10.20">
    <property type="entry name" value="Glycosyl hydrolase domain, family 43"/>
    <property type="match status" value="1"/>
</dbReference>
<protein>
    <submittedName>
        <fullName evidence="6">Uncharacterized protein</fullName>
    </submittedName>
</protein>
<dbReference type="AlphaFoldDB" id="A0AB34IGN0"/>
<evidence type="ECO:0000256" key="4">
    <source>
        <dbReference type="RuleBase" id="RU361187"/>
    </source>
</evidence>
<reference evidence="6 7" key="1">
    <citation type="journal article" date="2024" name="Science">
        <title>Giant polyketide synthase enzymes in the biosynthesis of giant marine polyether toxins.</title>
        <authorList>
            <person name="Fallon T.R."/>
            <person name="Shende V.V."/>
            <person name="Wierzbicki I.H."/>
            <person name="Pendleton A.L."/>
            <person name="Watervoot N.F."/>
            <person name="Auber R.P."/>
            <person name="Gonzalez D.J."/>
            <person name="Wisecaver J.H."/>
            <person name="Moore B.S."/>
        </authorList>
    </citation>
    <scope>NUCLEOTIDE SEQUENCE [LARGE SCALE GENOMIC DNA]</scope>
    <source>
        <strain evidence="6 7">12B1</strain>
    </source>
</reference>
<dbReference type="InterPro" id="IPR006710">
    <property type="entry name" value="Glyco_hydro_43"/>
</dbReference>
<evidence type="ECO:0000256" key="2">
    <source>
        <dbReference type="ARBA" id="ARBA00022801"/>
    </source>
</evidence>
<name>A0AB34IGN0_PRYPA</name>
<feature type="chain" id="PRO_5044296179" evidence="5">
    <location>
        <begin position="21"/>
        <end position="421"/>
    </location>
</feature>
<dbReference type="GO" id="GO:0005975">
    <property type="term" value="P:carbohydrate metabolic process"/>
    <property type="evidence" value="ECO:0007669"/>
    <property type="project" value="InterPro"/>
</dbReference>
<dbReference type="Proteomes" id="UP001515480">
    <property type="component" value="Unassembled WGS sequence"/>
</dbReference>
<keyword evidence="7" id="KW-1185">Reference proteome</keyword>
<keyword evidence="3 4" id="KW-0326">Glycosidase</keyword>
<evidence type="ECO:0000313" key="6">
    <source>
        <dbReference type="EMBL" id="KAL1496443.1"/>
    </source>
</evidence>
<dbReference type="PANTHER" id="PTHR22925:SF3">
    <property type="entry name" value="GLYCOSYL HYDROLASE FAMILY PROTEIN 43"/>
    <property type="match status" value="1"/>
</dbReference>
<dbReference type="GO" id="GO:0004553">
    <property type="term" value="F:hydrolase activity, hydrolyzing O-glycosyl compounds"/>
    <property type="evidence" value="ECO:0007669"/>
    <property type="project" value="InterPro"/>
</dbReference>
<feature type="signal peptide" evidence="5">
    <location>
        <begin position="1"/>
        <end position="20"/>
    </location>
</feature>
<comment type="caution">
    <text evidence="6">The sequence shown here is derived from an EMBL/GenBank/DDBJ whole genome shotgun (WGS) entry which is preliminary data.</text>
</comment>
<dbReference type="EMBL" id="JBGBPQ010000029">
    <property type="protein sequence ID" value="KAL1496443.1"/>
    <property type="molecule type" value="Genomic_DNA"/>
</dbReference>
<dbReference type="SUPFAM" id="SSF75005">
    <property type="entry name" value="Arabinanase/levansucrase/invertase"/>
    <property type="match status" value="1"/>
</dbReference>
<sequence length="421" mass="45951">MLLSPLLLAVTLRNAPPGAANSSVDAHDGPIVQWEPGGLFYRYAMAYTPCALVGGGLCGAARRALNRFIEAVKGNGFDCAQVAYDLLSDGFGRDCGFLTPSRGQTVRVYTSADLSHWTHAADALLHAPAWLRDESIVFRPAVLYSRATRRYVLWLNRLPRAEPVVEAYRRAGFAVGTSDAPEGPFEFAPTAEEATPPMAHAGGADFALLASGGEAHIVYGAWHNMGITSGWRAQLYPEHMRHSHQIAVQRLDESFTRAVGEAVTVSEHGQEAPSWFRRGELWYLIYGHTCCFCKMGSDARVYVGSAPMGPYEYAGHLNDFGDAHVPAQNSGIVEVTQADGSNAFIWVADMWMSAASGLKGDDLQYWHPLTFVTREVRGLGRIPVPERQGPPWLEAFELNLSHIKASRGGQASCDDDANVHY</sequence>